<organism evidence="2 3">
    <name type="scientific">Quercus suber</name>
    <name type="common">Cork oak</name>
    <dbReference type="NCBI Taxonomy" id="58331"/>
    <lineage>
        <taxon>Eukaryota</taxon>
        <taxon>Viridiplantae</taxon>
        <taxon>Streptophyta</taxon>
        <taxon>Embryophyta</taxon>
        <taxon>Tracheophyta</taxon>
        <taxon>Spermatophyta</taxon>
        <taxon>Magnoliopsida</taxon>
        <taxon>eudicotyledons</taxon>
        <taxon>Gunneridae</taxon>
        <taxon>Pentapetalae</taxon>
        <taxon>rosids</taxon>
        <taxon>fabids</taxon>
        <taxon>Fagales</taxon>
        <taxon>Fagaceae</taxon>
        <taxon>Quercus</taxon>
    </lineage>
</organism>
<dbReference type="PANTHER" id="PTHR35459">
    <property type="entry name" value="T1N6.14 PROTEIN"/>
    <property type="match status" value="1"/>
</dbReference>
<dbReference type="Proteomes" id="UP000237347">
    <property type="component" value="Unassembled WGS sequence"/>
</dbReference>
<evidence type="ECO:0000256" key="1">
    <source>
        <dbReference type="SAM" id="MobiDB-lite"/>
    </source>
</evidence>
<gene>
    <name evidence="2" type="ORF">CFP56_031434</name>
</gene>
<name>A0AAW0LU56_QUESU</name>
<proteinExistence type="predicted"/>
<comment type="caution">
    <text evidence="2">The sequence shown here is derived from an EMBL/GenBank/DDBJ whole genome shotgun (WGS) entry which is preliminary data.</text>
</comment>
<protein>
    <submittedName>
        <fullName evidence="2">Uncharacterized protein</fullName>
    </submittedName>
</protein>
<keyword evidence="3" id="KW-1185">Reference proteome</keyword>
<dbReference type="EMBL" id="PKMF04000053">
    <property type="protein sequence ID" value="KAK7854588.1"/>
    <property type="molecule type" value="Genomic_DNA"/>
</dbReference>
<sequence length="243" mass="27560">MAANPKPVEGSMPRTHLTPMSQSAPNTQPQPQPQGPHSVPTRPMRPILPKTHKRKLIDTTFSNPNSSYFKIRALTQQLRPRFIEVHVKDIFFINICADHISYVLVVYFSHASLVSFIECMRLLLDLYKQMTVEMGNPRKFVPHCQVFSSGNMPGKGNQKGKRPKPLQAQHFMNSAENKPPTIPFSSEKTNSGHLKGSYILGNSDFGKNFITYLGSKPVYYGVTKESHRSRYKKRLSVVNNSQF</sequence>
<evidence type="ECO:0000313" key="2">
    <source>
        <dbReference type="EMBL" id="KAK7854588.1"/>
    </source>
</evidence>
<reference evidence="2 3" key="1">
    <citation type="journal article" date="2018" name="Sci. Data">
        <title>The draft genome sequence of cork oak.</title>
        <authorList>
            <person name="Ramos A.M."/>
            <person name="Usie A."/>
            <person name="Barbosa P."/>
            <person name="Barros P.M."/>
            <person name="Capote T."/>
            <person name="Chaves I."/>
            <person name="Simoes F."/>
            <person name="Abreu I."/>
            <person name="Carrasquinho I."/>
            <person name="Faro C."/>
            <person name="Guimaraes J.B."/>
            <person name="Mendonca D."/>
            <person name="Nobrega F."/>
            <person name="Rodrigues L."/>
            <person name="Saibo N.J.M."/>
            <person name="Varela M.C."/>
            <person name="Egas C."/>
            <person name="Matos J."/>
            <person name="Miguel C.M."/>
            <person name="Oliveira M.M."/>
            <person name="Ricardo C.P."/>
            <person name="Goncalves S."/>
        </authorList>
    </citation>
    <scope>NUCLEOTIDE SEQUENCE [LARGE SCALE GENOMIC DNA]</scope>
    <source>
        <strain evidence="3">cv. HL8</strain>
    </source>
</reference>
<dbReference type="AlphaFoldDB" id="A0AAW0LU56"/>
<accession>A0AAW0LU56</accession>
<evidence type="ECO:0000313" key="3">
    <source>
        <dbReference type="Proteomes" id="UP000237347"/>
    </source>
</evidence>
<dbReference type="PANTHER" id="PTHR35459:SF2">
    <property type="entry name" value="T1N6.14 PROTEIN"/>
    <property type="match status" value="1"/>
</dbReference>
<feature type="region of interest" description="Disordered" evidence="1">
    <location>
        <begin position="1"/>
        <end position="50"/>
    </location>
</feature>